<organism evidence="2 3">
    <name type="scientific">Lentithecium fluviatile CBS 122367</name>
    <dbReference type="NCBI Taxonomy" id="1168545"/>
    <lineage>
        <taxon>Eukaryota</taxon>
        <taxon>Fungi</taxon>
        <taxon>Dikarya</taxon>
        <taxon>Ascomycota</taxon>
        <taxon>Pezizomycotina</taxon>
        <taxon>Dothideomycetes</taxon>
        <taxon>Pleosporomycetidae</taxon>
        <taxon>Pleosporales</taxon>
        <taxon>Massarineae</taxon>
        <taxon>Lentitheciaceae</taxon>
        <taxon>Lentithecium</taxon>
    </lineage>
</organism>
<dbReference type="EMBL" id="MU005584">
    <property type="protein sequence ID" value="KAF2683333.1"/>
    <property type="molecule type" value="Genomic_DNA"/>
</dbReference>
<feature type="compositionally biased region" description="Polar residues" evidence="1">
    <location>
        <begin position="26"/>
        <end position="38"/>
    </location>
</feature>
<evidence type="ECO:0000256" key="1">
    <source>
        <dbReference type="SAM" id="MobiDB-lite"/>
    </source>
</evidence>
<dbReference type="AlphaFoldDB" id="A0A6G1IZE1"/>
<feature type="region of interest" description="Disordered" evidence="1">
    <location>
        <begin position="21"/>
        <end position="41"/>
    </location>
</feature>
<sequence>MRGARRLLTYRSWRPPCDAIRGRGSVSANRDNRQSLGQKHSPLRLLRGEAQYLRSRGHLRSLPSRQDPAACRLLWTDRVLYATHACHTSSIALVRPCNLRHLALPQIPPLAALILSRWPGAETTHTSDNCPNSHLPRLPLDFSTAENLANRYDPIEASPCITLHIREIPQPWRLIHNTGIDFPDTRYLVVGKYSLELRVEGN</sequence>
<proteinExistence type="predicted"/>
<keyword evidence="3" id="KW-1185">Reference proteome</keyword>
<accession>A0A6G1IZE1</accession>
<evidence type="ECO:0000313" key="2">
    <source>
        <dbReference type="EMBL" id="KAF2683333.1"/>
    </source>
</evidence>
<protein>
    <submittedName>
        <fullName evidence="2">Uncharacterized protein</fullName>
    </submittedName>
</protein>
<evidence type="ECO:0000313" key="3">
    <source>
        <dbReference type="Proteomes" id="UP000799291"/>
    </source>
</evidence>
<name>A0A6G1IZE1_9PLEO</name>
<dbReference type="Proteomes" id="UP000799291">
    <property type="component" value="Unassembled WGS sequence"/>
</dbReference>
<reference evidence="2" key="1">
    <citation type="journal article" date="2020" name="Stud. Mycol.">
        <title>101 Dothideomycetes genomes: a test case for predicting lifestyles and emergence of pathogens.</title>
        <authorList>
            <person name="Haridas S."/>
            <person name="Albert R."/>
            <person name="Binder M."/>
            <person name="Bloem J."/>
            <person name="Labutti K."/>
            <person name="Salamov A."/>
            <person name="Andreopoulos B."/>
            <person name="Baker S."/>
            <person name="Barry K."/>
            <person name="Bills G."/>
            <person name="Bluhm B."/>
            <person name="Cannon C."/>
            <person name="Castanera R."/>
            <person name="Culley D."/>
            <person name="Daum C."/>
            <person name="Ezra D."/>
            <person name="Gonzalez J."/>
            <person name="Henrissat B."/>
            <person name="Kuo A."/>
            <person name="Liang C."/>
            <person name="Lipzen A."/>
            <person name="Lutzoni F."/>
            <person name="Magnuson J."/>
            <person name="Mondo S."/>
            <person name="Nolan M."/>
            <person name="Ohm R."/>
            <person name="Pangilinan J."/>
            <person name="Park H.-J."/>
            <person name="Ramirez L."/>
            <person name="Alfaro M."/>
            <person name="Sun H."/>
            <person name="Tritt A."/>
            <person name="Yoshinaga Y."/>
            <person name="Zwiers L.-H."/>
            <person name="Turgeon B."/>
            <person name="Goodwin S."/>
            <person name="Spatafora J."/>
            <person name="Crous P."/>
            <person name="Grigoriev I."/>
        </authorList>
    </citation>
    <scope>NUCLEOTIDE SEQUENCE</scope>
    <source>
        <strain evidence="2">CBS 122367</strain>
    </source>
</reference>
<gene>
    <name evidence="2" type="ORF">K458DRAFT_45113</name>
</gene>